<dbReference type="Pfam" id="PF00903">
    <property type="entry name" value="Glyoxalase"/>
    <property type="match status" value="1"/>
</dbReference>
<dbReference type="SUPFAM" id="SSF54593">
    <property type="entry name" value="Glyoxalase/Bleomycin resistance protein/Dihydroxybiphenyl dioxygenase"/>
    <property type="match status" value="1"/>
</dbReference>
<gene>
    <name evidence="2" type="ORF">C5B42_04355</name>
</gene>
<feature type="domain" description="Glyoxalase/fosfomycin resistance/dioxygenase" evidence="1">
    <location>
        <begin position="7"/>
        <end position="133"/>
    </location>
</feature>
<sequence>MVRSTPFLLFDGNCAQALTFYHECLGGELTLTKLGDTPMKNMFPKEKWERLINAHLKSGAIEISATDWMASPPYDPIVGNTYAIFIVGEGYEELKTVFDKLAQGADKNRFQDLHELPFGMYGQFTDKFGVHWIFKGDKK</sequence>
<evidence type="ECO:0000259" key="1">
    <source>
        <dbReference type="Pfam" id="PF00903"/>
    </source>
</evidence>
<proteinExistence type="predicted"/>
<accession>A0A317JQQ5</accession>
<evidence type="ECO:0000313" key="2">
    <source>
        <dbReference type="EMBL" id="PWU23010.1"/>
    </source>
</evidence>
<organism evidence="2 3">
    <name type="scientific">Candidatus Cerribacteria bacterium 'Amazon FNV 2010 28 9'</name>
    <dbReference type="NCBI Taxonomy" id="2081795"/>
    <lineage>
        <taxon>Bacteria</taxon>
        <taxon>Candidatus Cerribacteria</taxon>
    </lineage>
</organism>
<dbReference type="Proteomes" id="UP000246104">
    <property type="component" value="Unassembled WGS sequence"/>
</dbReference>
<dbReference type="InterPro" id="IPR004360">
    <property type="entry name" value="Glyas_Fos-R_dOase_dom"/>
</dbReference>
<reference evidence="2 3" key="1">
    <citation type="submission" date="2018-02" db="EMBL/GenBank/DDBJ databases">
        <title>Genomic Reconstructions from Amazon Rainforest and Pasture Soil Reveal Novel Insights into the Physiology of Candidate Phyla in Tropical Sites.</title>
        <authorList>
            <person name="Kroeger M.E."/>
            <person name="Delmont T."/>
            <person name="Eren A.M."/>
            <person name="Guo J."/>
            <person name="Meyer K.M."/>
            <person name="Khan K."/>
            <person name="Rodrigues J.L.M."/>
            <person name="Bohannan B.J.M."/>
            <person name="Tringe S."/>
            <person name="Borges C.D."/>
            <person name="Tiedje J."/>
            <person name="Tsai S.M."/>
            <person name="Nusslein K."/>
        </authorList>
    </citation>
    <scope>NUCLEOTIDE SEQUENCE [LARGE SCALE GENOMIC DNA]</scope>
    <source>
        <strain evidence="2">Amazon FNV 2010 28 9</strain>
    </source>
</reference>
<dbReference type="Gene3D" id="3.10.180.10">
    <property type="entry name" value="2,3-Dihydroxybiphenyl 1,2-Dioxygenase, domain 1"/>
    <property type="match status" value="1"/>
</dbReference>
<comment type="caution">
    <text evidence="2">The sequence shown here is derived from an EMBL/GenBank/DDBJ whole genome shotgun (WGS) entry which is preliminary data.</text>
</comment>
<dbReference type="InterPro" id="IPR029068">
    <property type="entry name" value="Glyas_Bleomycin-R_OHBP_Dase"/>
</dbReference>
<dbReference type="PANTHER" id="PTHR33990:SF1">
    <property type="entry name" value="PROTEIN YJDN"/>
    <property type="match status" value="1"/>
</dbReference>
<dbReference type="PANTHER" id="PTHR33990">
    <property type="entry name" value="PROTEIN YJDN-RELATED"/>
    <property type="match status" value="1"/>
</dbReference>
<dbReference type="EMBL" id="PSRQ01000048">
    <property type="protein sequence ID" value="PWU23010.1"/>
    <property type="molecule type" value="Genomic_DNA"/>
</dbReference>
<protein>
    <recommendedName>
        <fullName evidence="1">Glyoxalase/fosfomycin resistance/dioxygenase domain-containing protein</fullName>
    </recommendedName>
</protein>
<name>A0A317JQQ5_9BACT</name>
<dbReference type="AlphaFoldDB" id="A0A317JQQ5"/>
<evidence type="ECO:0000313" key="3">
    <source>
        <dbReference type="Proteomes" id="UP000246104"/>
    </source>
</evidence>